<protein>
    <submittedName>
        <fullName evidence="2">Uncharacterized protein</fullName>
    </submittedName>
</protein>
<dbReference type="EMBL" id="CP036289">
    <property type="protein sequence ID" value="QDU74365.1"/>
    <property type="molecule type" value="Genomic_DNA"/>
</dbReference>
<dbReference type="RefSeq" id="WP_144971333.1">
    <property type="nucleotide sequence ID" value="NZ_CP036289.1"/>
</dbReference>
<evidence type="ECO:0000256" key="1">
    <source>
        <dbReference type="SAM" id="MobiDB-lite"/>
    </source>
</evidence>
<feature type="region of interest" description="Disordered" evidence="1">
    <location>
        <begin position="269"/>
        <end position="313"/>
    </location>
</feature>
<dbReference type="KEGG" id="bvo:Pan97_13720"/>
<feature type="compositionally biased region" description="Polar residues" evidence="1">
    <location>
        <begin position="276"/>
        <end position="290"/>
    </location>
</feature>
<proteinExistence type="predicted"/>
<reference evidence="3" key="1">
    <citation type="submission" date="2019-02" db="EMBL/GenBank/DDBJ databases">
        <title>Deep-cultivation of Planctomycetes and their phenomic and genomic characterization uncovers novel biology.</title>
        <authorList>
            <person name="Wiegand S."/>
            <person name="Jogler M."/>
            <person name="Boedeker C."/>
            <person name="Pinto D."/>
            <person name="Vollmers J."/>
            <person name="Rivas-Marin E."/>
            <person name="Kohn T."/>
            <person name="Peeters S.H."/>
            <person name="Heuer A."/>
            <person name="Rast P."/>
            <person name="Oberbeckmann S."/>
            <person name="Bunk B."/>
            <person name="Jeske O."/>
            <person name="Meyerdierks A."/>
            <person name="Storesund J.E."/>
            <person name="Kallscheuer N."/>
            <person name="Luecker S."/>
            <person name="Lage O.M."/>
            <person name="Pohl T."/>
            <person name="Merkel B.J."/>
            <person name="Hornburger P."/>
            <person name="Mueller R.-W."/>
            <person name="Bruemmer F."/>
            <person name="Labrenz M."/>
            <person name="Spormann A.M."/>
            <person name="Op den Camp H."/>
            <person name="Overmann J."/>
            <person name="Amann R."/>
            <person name="Jetten M.S.M."/>
            <person name="Mascher T."/>
            <person name="Medema M.H."/>
            <person name="Devos D.P."/>
            <person name="Kaster A.-K."/>
            <person name="Ovreas L."/>
            <person name="Rohde M."/>
            <person name="Galperin M.Y."/>
            <person name="Jogler C."/>
        </authorList>
    </citation>
    <scope>NUCLEOTIDE SEQUENCE [LARGE SCALE GENOMIC DNA]</scope>
    <source>
        <strain evidence="3">Pan97</strain>
    </source>
</reference>
<dbReference type="OrthoDB" id="277020at2"/>
<name>A0A518C564_9BACT</name>
<accession>A0A518C564</accession>
<evidence type="ECO:0000313" key="2">
    <source>
        <dbReference type="EMBL" id="QDU74365.1"/>
    </source>
</evidence>
<keyword evidence="3" id="KW-1185">Reference proteome</keyword>
<dbReference type="AlphaFoldDB" id="A0A518C564"/>
<organism evidence="2 3">
    <name type="scientific">Bremerella volcania</name>
    <dbReference type="NCBI Taxonomy" id="2527984"/>
    <lineage>
        <taxon>Bacteria</taxon>
        <taxon>Pseudomonadati</taxon>
        <taxon>Planctomycetota</taxon>
        <taxon>Planctomycetia</taxon>
        <taxon>Pirellulales</taxon>
        <taxon>Pirellulaceae</taxon>
        <taxon>Bremerella</taxon>
    </lineage>
</organism>
<gene>
    <name evidence="2" type="ORF">Pan97_13720</name>
</gene>
<sequence>MAQSPCIGITSDQPISIQSKELSAKQTLSILSQQYDLVWYSVRGMIVVTAAAEAESELEIRVYPVRDLVWHGLDIRDANLRTRLWQLTRWSPEDLFHAAGRTDLKSTDLPEMPDFDNLIRSITSSIQPDSWEEYGGPGAIADCPLGDCLVVAQTREIHETIAELLEQVRTQRNPSDAAKLTQQIEQLGKQVITAQYQPYQVSDSNSDLNREDFQAIADQVKPLIEPDTWDNTDHFIIATQRGLIVRHQRDVHEKISKFFDQIGVGLPSPPLAPPATYSSDGTNSTQNPSPNKEPGGFGSSSQAPADGQQGGFF</sequence>
<evidence type="ECO:0000313" key="3">
    <source>
        <dbReference type="Proteomes" id="UP000318626"/>
    </source>
</evidence>
<dbReference type="Proteomes" id="UP000318626">
    <property type="component" value="Chromosome"/>
</dbReference>